<accession>A0M5I0</accession>
<protein>
    <submittedName>
        <fullName evidence="2">Membrane or secreted protein</fullName>
    </submittedName>
</protein>
<gene>
    <name evidence="2" type="ordered locus">GFO_2928</name>
</gene>
<dbReference type="EMBL" id="CU207366">
    <property type="protein sequence ID" value="CAL67875.1"/>
    <property type="molecule type" value="Genomic_DNA"/>
</dbReference>
<dbReference type="KEGG" id="gfo:GFO_2928"/>
<dbReference type="HOGENOM" id="CLU_2788048_0_0_10"/>
<reference evidence="2 3" key="1">
    <citation type="journal article" date="2006" name="Environ. Microbiol.">
        <title>Whole genome analysis of the marine Bacteroidetes'Gramella forsetii' reveals adaptations to degradation of polymeric organic matter.</title>
        <authorList>
            <person name="Bauer M."/>
            <person name="Kube M."/>
            <person name="Teeling H."/>
            <person name="Richter M."/>
            <person name="Lombardot T."/>
            <person name="Allers E."/>
            <person name="Wuerdemann C.A."/>
            <person name="Quast C."/>
            <person name="Kuhl H."/>
            <person name="Knaust F."/>
            <person name="Woebken D."/>
            <person name="Bischof K."/>
            <person name="Mussmann M."/>
            <person name="Choudhuri J.V."/>
            <person name="Meyer F."/>
            <person name="Reinhardt R."/>
            <person name="Amann R.I."/>
            <person name="Gloeckner F.O."/>
        </authorList>
    </citation>
    <scope>NUCLEOTIDE SEQUENCE [LARGE SCALE GENOMIC DNA]</scope>
    <source>
        <strain evidence="2 3">KT0803</strain>
    </source>
</reference>
<feature type="transmembrane region" description="Helical" evidence="1">
    <location>
        <begin position="32"/>
        <end position="50"/>
    </location>
</feature>
<sequence>MHRQKKTKKSWLILAFLKTTKSLIVRMATAALGHPLLPASAVFLVLLRRLKVGCFQNSKTIIALKSNP</sequence>
<dbReference type="Proteomes" id="UP000000755">
    <property type="component" value="Chromosome"/>
</dbReference>
<keyword evidence="1" id="KW-0812">Transmembrane</keyword>
<dbReference type="AlphaFoldDB" id="A0M5I0"/>
<evidence type="ECO:0000256" key="1">
    <source>
        <dbReference type="SAM" id="Phobius"/>
    </source>
</evidence>
<evidence type="ECO:0000313" key="2">
    <source>
        <dbReference type="EMBL" id="CAL67875.1"/>
    </source>
</evidence>
<organism evidence="2 3">
    <name type="scientific">Christiangramia forsetii (strain DSM 17595 / CGMCC 1.15422 / KT0803)</name>
    <name type="common">Gramella forsetii</name>
    <dbReference type="NCBI Taxonomy" id="411154"/>
    <lineage>
        <taxon>Bacteria</taxon>
        <taxon>Pseudomonadati</taxon>
        <taxon>Bacteroidota</taxon>
        <taxon>Flavobacteriia</taxon>
        <taxon>Flavobacteriales</taxon>
        <taxon>Flavobacteriaceae</taxon>
        <taxon>Christiangramia</taxon>
    </lineage>
</organism>
<keyword evidence="1" id="KW-1133">Transmembrane helix</keyword>
<proteinExistence type="predicted"/>
<evidence type="ECO:0000313" key="3">
    <source>
        <dbReference type="Proteomes" id="UP000000755"/>
    </source>
</evidence>
<name>A0M5I0_CHRFK</name>
<keyword evidence="1" id="KW-0472">Membrane</keyword>